<keyword evidence="4 10" id="KW-0138">CF(0)</keyword>
<dbReference type="Pfam" id="PF04718">
    <property type="entry name" value="ATP-synt_G"/>
    <property type="match status" value="1"/>
</dbReference>
<evidence type="ECO:0000256" key="8">
    <source>
        <dbReference type="ARBA" id="ARBA00023136"/>
    </source>
</evidence>
<dbReference type="OrthoDB" id="437at2759"/>
<organism evidence="11 12">
    <name type="scientific">Hyalella azteca</name>
    <name type="common">Amphipod</name>
    <dbReference type="NCBI Taxonomy" id="294128"/>
    <lineage>
        <taxon>Eukaryota</taxon>
        <taxon>Metazoa</taxon>
        <taxon>Ecdysozoa</taxon>
        <taxon>Arthropoda</taxon>
        <taxon>Crustacea</taxon>
        <taxon>Multicrustacea</taxon>
        <taxon>Malacostraca</taxon>
        <taxon>Eumalacostraca</taxon>
        <taxon>Peracarida</taxon>
        <taxon>Amphipoda</taxon>
        <taxon>Senticaudata</taxon>
        <taxon>Talitrida</taxon>
        <taxon>Talitroidea</taxon>
        <taxon>Hyalellidae</taxon>
        <taxon>Hyalella</taxon>
    </lineage>
</organism>
<evidence type="ECO:0000313" key="11">
    <source>
        <dbReference type="Proteomes" id="UP000694843"/>
    </source>
</evidence>
<dbReference type="GeneID" id="108668435"/>
<keyword evidence="11" id="KW-1185">Reference proteome</keyword>
<evidence type="ECO:0000256" key="10">
    <source>
        <dbReference type="PIRNR" id="PIRNR017835"/>
    </source>
</evidence>
<keyword evidence="7 10" id="KW-0496">Mitochondrion</keyword>
<dbReference type="GO" id="GO:0015986">
    <property type="term" value="P:proton motive force-driven ATP synthesis"/>
    <property type="evidence" value="ECO:0007669"/>
    <property type="project" value="UniProtKB-UniRule"/>
</dbReference>
<keyword evidence="8 10" id="KW-0472">Membrane</keyword>
<evidence type="ECO:0000256" key="1">
    <source>
        <dbReference type="ARBA" id="ARBA00004325"/>
    </source>
</evidence>
<dbReference type="RefSeq" id="XP_018011150.1">
    <property type="nucleotide sequence ID" value="XM_018155661.2"/>
</dbReference>
<dbReference type="InterPro" id="IPR006808">
    <property type="entry name" value="ATP_synth_F0_gsu_mt"/>
</dbReference>
<dbReference type="CTD" id="46069"/>
<comment type="similarity">
    <text evidence="2 10">Belongs to the ATPase g subunit family.</text>
</comment>
<dbReference type="Proteomes" id="UP000694843">
    <property type="component" value="Unplaced"/>
</dbReference>
<keyword evidence="9 10" id="KW-0066">ATP synthesis</keyword>
<evidence type="ECO:0000256" key="3">
    <source>
        <dbReference type="ARBA" id="ARBA00022448"/>
    </source>
</evidence>
<proteinExistence type="inferred from homology"/>
<evidence type="ECO:0000256" key="5">
    <source>
        <dbReference type="ARBA" id="ARBA00022781"/>
    </source>
</evidence>
<accession>A0A8B7NC36</accession>
<dbReference type="PIRSF" id="PIRSF017835">
    <property type="entry name" value="ATP-synth_g_mitoch_animal"/>
    <property type="match status" value="1"/>
</dbReference>
<protein>
    <recommendedName>
        <fullName evidence="10">ATP synthase subunit g</fullName>
        <shortName evidence="10">ATPase subunit g</shortName>
    </recommendedName>
</protein>
<dbReference type="OMA" id="KSGAWKN"/>
<evidence type="ECO:0000256" key="9">
    <source>
        <dbReference type="ARBA" id="ARBA00023310"/>
    </source>
</evidence>
<evidence type="ECO:0000256" key="7">
    <source>
        <dbReference type="ARBA" id="ARBA00023128"/>
    </source>
</evidence>
<comment type="subcellular location">
    <subcellularLocation>
        <location evidence="1">Mitochondrion membrane</location>
    </subcellularLocation>
</comment>
<dbReference type="KEGG" id="hazt:108668435"/>
<keyword evidence="6 10" id="KW-0406">Ion transport</keyword>
<keyword evidence="3 10" id="KW-0813">Transport</keyword>
<evidence type="ECO:0000256" key="6">
    <source>
        <dbReference type="ARBA" id="ARBA00023065"/>
    </source>
</evidence>
<dbReference type="AlphaFoldDB" id="A0A8B7NC36"/>
<name>A0A8B7NC36_HYAAZ</name>
<evidence type="ECO:0000256" key="2">
    <source>
        <dbReference type="ARBA" id="ARBA00005699"/>
    </source>
</evidence>
<gene>
    <name evidence="12" type="primary">LOC108668435</name>
</gene>
<evidence type="ECO:0000313" key="12">
    <source>
        <dbReference type="RefSeq" id="XP_018011150.1"/>
    </source>
</evidence>
<dbReference type="GO" id="GO:0015078">
    <property type="term" value="F:proton transmembrane transporter activity"/>
    <property type="evidence" value="ECO:0007669"/>
    <property type="project" value="UniProtKB-UniRule"/>
</dbReference>
<dbReference type="InterPro" id="IPR016702">
    <property type="entry name" value="ATP5MG_metazoa"/>
</dbReference>
<dbReference type="PANTHER" id="PTHR12386">
    <property type="entry name" value="ATP SYNTHASE SUBUNIT"/>
    <property type="match status" value="1"/>
</dbReference>
<dbReference type="GO" id="GO:0031966">
    <property type="term" value="C:mitochondrial membrane"/>
    <property type="evidence" value="ECO:0007669"/>
    <property type="project" value="UniProtKB-SubCell"/>
</dbReference>
<dbReference type="GO" id="GO:0045259">
    <property type="term" value="C:proton-transporting ATP synthase complex"/>
    <property type="evidence" value="ECO:0007669"/>
    <property type="project" value="UniProtKB-UniRule"/>
</dbReference>
<keyword evidence="5 10" id="KW-0375">Hydrogen ion transport</keyword>
<sequence length="99" mass="10287">MAGVATKVSNLIKLGVEGAGPRLGTFLSYAKVELVPPTPSELGAGIGGLAKLVKSATTLSFMRLTVKEAWVNTLVATEVACWFFVGECIGKGSIIGYQV</sequence>
<evidence type="ECO:0000256" key="4">
    <source>
        <dbReference type="ARBA" id="ARBA00022547"/>
    </source>
</evidence>
<reference evidence="12" key="1">
    <citation type="submission" date="2025-08" db="UniProtKB">
        <authorList>
            <consortium name="RefSeq"/>
        </authorList>
    </citation>
    <scope>IDENTIFICATION</scope>
    <source>
        <tissue evidence="12">Whole organism</tissue>
    </source>
</reference>